<name>A0A4D7B260_9FIRM</name>
<evidence type="ECO:0000313" key="1">
    <source>
        <dbReference type="EMBL" id="QCI60462.1"/>
    </source>
</evidence>
<gene>
    <name evidence="1" type="ORF">EIO64_15670</name>
</gene>
<dbReference type="RefSeq" id="WP_136891622.1">
    <property type="nucleotide sequence ID" value="NZ_CP034413.3"/>
</dbReference>
<sequence length="92" mass="10505">MYKMGAMVIAMSDAMEILYAYAKEELLPSYLPSPEYREVSRLTARLSLRLRDLLPDDSWNTVEKYEDAAAQLHSMELEAAFQAAFSLARELP</sequence>
<reference evidence="2" key="1">
    <citation type="submission" date="2018-12" db="EMBL/GenBank/DDBJ databases">
        <title>Dusodibacter welbiota gen. nov., sp. nov., isolated from human faeces and emended description of the Oscillibacter genus.</title>
        <authorList>
            <person name="Le Roy T."/>
            <person name="Van der Smissen P."/>
            <person name="Delzenne N."/>
            <person name="Muccioli G."/>
            <person name="Collet J.F."/>
            <person name="Cani P.D."/>
        </authorList>
    </citation>
    <scope>NUCLEOTIDE SEQUENCE [LARGE SCALE GENOMIC DNA]</scope>
    <source>
        <strain evidence="2">J115</strain>
    </source>
</reference>
<evidence type="ECO:0000313" key="2">
    <source>
        <dbReference type="Proteomes" id="UP000298642"/>
    </source>
</evidence>
<accession>A0A4D7B260</accession>
<dbReference type="Proteomes" id="UP000298642">
    <property type="component" value="Chromosome"/>
</dbReference>
<dbReference type="InterPro" id="IPR049215">
    <property type="entry name" value="DUF6809"/>
</dbReference>
<proteinExistence type="predicted"/>
<dbReference type="KEGG" id="obj:EIO64_15670"/>
<keyword evidence="2" id="KW-1185">Reference proteome</keyword>
<protein>
    <submittedName>
        <fullName evidence="1">Uncharacterized protein</fullName>
    </submittedName>
</protein>
<dbReference type="AlphaFoldDB" id="A0A4D7B260"/>
<dbReference type="EMBL" id="CP034413">
    <property type="protein sequence ID" value="QCI60462.1"/>
    <property type="molecule type" value="Genomic_DNA"/>
</dbReference>
<organism evidence="1 2">
    <name type="scientific">Dysosmobacter welbionis</name>
    <dbReference type="NCBI Taxonomy" id="2093857"/>
    <lineage>
        <taxon>Bacteria</taxon>
        <taxon>Bacillati</taxon>
        <taxon>Bacillota</taxon>
        <taxon>Clostridia</taxon>
        <taxon>Eubacteriales</taxon>
        <taxon>Oscillospiraceae</taxon>
        <taxon>Dysosmobacter</taxon>
    </lineage>
</organism>
<dbReference type="Pfam" id="PF20648">
    <property type="entry name" value="DUF6809"/>
    <property type="match status" value="1"/>
</dbReference>